<evidence type="ECO:0000256" key="6">
    <source>
        <dbReference type="ARBA" id="ARBA00023136"/>
    </source>
</evidence>
<evidence type="ECO:0000256" key="2">
    <source>
        <dbReference type="ARBA" id="ARBA00022448"/>
    </source>
</evidence>
<dbReference type="FunCoup" id="A0A2K1QRM2">
    <property type="interactions" value="901"/>
</dbReference>
<evidence type="ECO:0000256" key="7">
    <source>
        <dbReference type="RuleBase" id="RU363058"/>
    </source>
</evidence>
<comment type="function">
    <text evidence="7">Sodium-phosphate symporter.</text>
</comment>
<comment type="caution">
    <text evidence="9">The sequence shown here is derived from an EMBL/GenBank/DDBJ whole genome shotgun (WGS) entry which is preliminary data.</text>
</comment>
<comment type="subcellular location">
    <subcellularLocation>
        <location evidence="1 7">Membrane</location>
        <topology evidence="1 7">Multi-pass membrane protein</topology>
    </subcellularLocation>
</comment>
<keyword evidence="4 7" id="KW-0812">Transmembrane</keyword>
<feature type="transmembrane region" description="Helical" evidence="7">
    <location>
        <begin position="184"/>
        <end position="203"/>
    </location>
</feature>
<evidence type="ECO:0000256" key="1">
    <source>
        <dbReference type="ARBA" id="ARBA00004141"/>
    </source>
</evidence>
<dbReference type="GO" id="GO:0005315">
    <property type="term" value="F:phosphate transmembrane transporter activity"/>
    <property type="evidence" value="ECO:0007669"/>
    <property type="project" value="InterPro"/>
</dbReference>
<evidence type="ECO:0000256" key="4">
    <source>
        <dbReference type="ARBA" id="ARBA00022692"/>
    </source>
</evidence>
<dbReference type="Proteomes" id="UP000243797">
    <property type="component" value="Unassembled WGS sequence"/>
</dbReference>
<dbReference type="PANTHER" id="PTHR11101">
    <property type="entry name" value="PHOSPHATE TRANSPORTER"/>
    <property type="match status" value="1"/>
</dbReference>
<proteinExistence type="inferred from homology"/>
<keyword evidence="3 7" id="KW-0592">Phosphate transport</keyword>
<evidence type="ECO:0000256" key="5">
    <source>
        <dbReference type="ARBA" id="ARBA00022989"/>
    </source>
</evidence>
<feature type="transmembrane region" description="Helical" evidence="7">
    <location>
        <begin position="553"/>
        <end position="578"/>
    </location>
</feature>
<evidence type="ECO:0000256" key="8">
    <source>
        <dbReference type="SAM" id="MobiDB-lite"/>
    </source>
</evidence>
<keyword evidence="2 7" id="KW-0813">Transport</keyword>
<keyword evidence="5 7" id="KW-1133">Transmembrane helix</keyword>
<feature type="region of interest" description="Disordered" evidence="8">
    <location>
        <begin position="294"/>
        <end position="332"/>
    </location>
</feature>
<dbReference type="InterPro" id="IPR001204">
    <property type="entry name" value="Phos_transporter"/>
</dbReference>
<sequence>MAALPQFSYIFGLGMVFSFLDAWNIGANDVANAFATSVSSRSLTMPQAMGIAVVMEFAGAVLAGARVAGTIRNDIIAVEAFQQAPSVLMLGMLCALVGSSLFLTLATKIGLPVSTTHCIIGGIIGTGFATVGAQGVDWSWEGVSQVFAAWGIAPCVAAAFGAILFLFTKFFVLRAKDPLKRGMITVPFYFALTSGILTMLIVWKGAASLDLDDWGTAPTVGTIFGVAIGVGLLATFFLLPYIHVVLVKEDWTLKKWEVIKGPLLLRRPPPPPMPAGTDLVPDYYAGHKTRDELDNSQVAAGTSSTEVTSDEESIRATDPSSEKNSAPVTTSAKPSFLQPIVAQDAKGLAISRPHGSWLDPMHWLRTINWAFWRGVSVDVVTQQTSTNEVKWIQRLLVGKSLEDKHARVKHYDVKVEHLFSFLQVMTAATAAFTHGANDVANAMGPMAAIYSIWQTNRVEDDSEVPIWVLVYGGAAISIGCWTYGYNLIRNLGNRITLHSPCRGFCMELGAALTVVMATRLALPVSTTQCIIGATVGVGLCAGDFKAINWRMVAWCYSGWFITLPCTATIAGLLMAFVINAPQFGNAL</sequence>
<dbReference type="GO" id="GO:0016020">
    <property type="term" value="C:membrane"/>
    <property type="evidence" value="ECO:0007669"/>
    <property type="project" value="UniProtKB-SubCell"/>
</dbReference>
<feature type="transmembrane region" description="Helical" evidence="7">
    <location>
        <begin position="464"/>
        <end position="484"/>
    </location>
</feature>
<protein>
    <recommendedName>
        <fullName evidence="7">Phosphate transporter</fullName>
    </recommendedName>
</protein>
<dbReference type="InParanoid" id="A0A2K1QRM2"/>
<keyword evidence="6 7" id="KW-0472">Membrane</keyword>
<dbReference type="GO" id="GO:0035435">
    <property type="term" value="P:phosphate ion transmembrane transport"/>
    <property type="evidence" value="ECO:0007669"/>
    <property type="project" value="TreeGrafter"/>
</dbReference>
<feature type="transmembrane region" description="Helical" evidence="7">
    <location>
        <begin position="6"/>
        <end position="27"/>
    </location>
</feature>
<reference evidence="9 10" key="1">
    <citation type="submission" date="2017-06" db="EMBL/GenBank/DDBJ databases">
        <title>Draft genome sequence of a variant of Elsinoe murrayae.</title>
        <authorList>
            <person name="Cheng Q."/>
        </authorList>
    </citation>
    <scope>NUCLEOTIDE SEQUENCE [LARGE SCALE GENOMIC DNA]</scope>
    <source>
        <strain evidence="9 10">CQ-2017a</strain>
    </source>
</reference>
<dbReference type="EMBL" id="NKHZ01000050">
    <property type="protein sequence ID" value="PNS17580.1"/>
    <property type="molecule type" value="Genomic_DNA"/>
</dbReference>
<dbReference type="STRING" id="2082308.A0A2K1QRM2"/>
<dbReference type="PANTHER" id="PTHR11101:SF80">
    <property type="entry name" value="PHOSPHATE TRANSPORTER"/>
    <property type="match status" value="1"/>
</dbReference>
<comment type="similarity">
    <text evidence="7">Belongs to the inorganic phosphate transporter (PiT) (TC 2.A.20) family.</text>
</comment>
<gene>
    <name evidence="9" type="ORF">CAC42_8123</name>
</gene>
<organism evidence="9 10">
    <name type="scientific">Sphaceloma murrayae</name>
    <dbReference type="NCBI Taxonomy" id="2082308"/>
    <lineage>
        <taxon>Eukaryota</taxon>
        <taxon>Fungi</taxon>
        <taxon>Dikarya</taxon>
        <taxon>Ascomycota</taxon>
        <taxon>Pezizomycotina</taxon>
        <taxon>Dothideomycetes</taxon>
        <taxon>Dothideomycetidae</taxon>
        <taxon>Myriangiales</taxon>
        <taxon>Elsinoaceae</taxon>
        <taxon>Sphaceloma</taxon>
    </lineage>
</organism>
<dbReference type="Pfam" id="PF01384">
    <property type="entry name" value="PHO4"/>
    <property type="match status" value="1"/>
</dbReference>
<feature type="transmembrane region" description="Helical" evidence="7">
    <location>
        <begin position="87"/>
        <end position="106"/>
    </location>
</feature>
<feature type="transmembrane region" description="Helical" evidence="7">
    <location>
        <begin position="148"/>
        <end position="172"/>
    </location>
</feature>
<dbReference type="AlphaFoldDB" id="A0A2K1QRM2"/>
<dbReference type="OrthoDB" id="260807at2759"/>
<feature type="transmembrane region" description="Helical" evidence="7">
    <location>
        <begin position="48"/>
        <end position="67"/>
    </location>
</feature>
<accession>A0A2K1QRM2</accession>
<evidence type="ECO:0000313" key="10">
    <source>
        <dbReference type="Proteomes" id="UP000243797"/>
    </source>
</evidence>
<evidence type="ECO:0000256" key="3">
    <source>
        <dbReference type="ARBA" id="ARBA00022592"/>
    </source>
</evidence>
<feature type="compositionally biased region" description="Polar residues" evidence="8">
    <location>
        <begin position="318"/>
        <end position="332"/>
    </location>
</feature>
<feature type="transmembrane region" description="Helical" evidence="7">
    <location>
        <begin position="118"/>
        <end position="136"/>
    </location>
</feature>
<feature type="transmembrane region" description="Helical" evidence="7">
    <location>
        <begin position="223"/>
        <end position="246"/>
    </location>
</feature>
<keyword evidence="10" id="KW-1185">Reference proteome</keyword>
<evidence type="ECO:0000313" key="9">
    <source>
        <dbReference type="EMBL" id="PNS17580.1"/>
    </source>
</evidence>
<name>A0A2K1QRM2_9PEZI</name>